<gene>
    <name evidence="3" type="ORF">Alo02nite_85600</name>
    <name evidence="4" type="ORF">BJ964_006022</name>
</gene>
<evidence type="ECO:0000256" key="2">
    <source>
        <dbReference type="SAM" id="SignalP"/>
    </source>
</evidence>
<evidence type="ECO:0000256" key="1">
    <source>
        <dbReference type="SAM" id="MobiDB-lite"/>
    </source>
</evidence>
<feature type="region of interest" description="Disordered" evidence="1">
    <location>
        <begin position="34"/>
        <end position="70"/>
    </location>
</feature>
<dbReference type="RefSeq" id="WP_188123825.1">
    <property type="nucleotide sequence ID" value="NZ_BOMP01000169.1"/>
</dbReference>
<evidence type="ECO:0000313" key="3">
    <source>
        <dbReference type="EMBL" id="GIE45662.1"/>
    </source>
</evidence>
<reference evidence="4 5" key="1">
    <citation type="submission" date="2020-08" db="EMBL/GenBank/DDBJ databases">
        <title>Sequencing the genomes of 1000 actinobacteria strains.</title>
        <authorList>
            <person name="Klenk H.-P."/>
        </authorList>
    </citation>
    <scope>NUCLEOTIDE SEQUENCE [LARGE SCALE GENOMIC DNA]</scope>
    <source>
        <strain evidence="4 5">DSM 43150</strain>
    </source>
</reference>
<feature type="chain" id="PRO_5038788514" evidence="2">
    <location>
        <begin position="19"/>
        <end position="166"/>
    </location>
</feature>
<evidence type="ECO:0000313" key="5">
    <source>
        <dbReference type="Proteomes" id="UP000590511"/>
    </source>
</evidence>
<dbReference type="EMBL" id="BOMP01000169">
    <property type="protein sequence ID" value="GIE45662.1"/>
    <property type="molecule type" value="Genomic_DNA"/>
</dbReference>
<accession>A0A7W7MIZ5</accession>
<evidence type="ECO:0000313" key="6">
    <source>
        <dbReference type="Proteomes" id="UP000631312"/>
    </source>
</evidence>
<dbReference type="EMBL" id="JACHNC010000001">
    <property type="protein sequence ID" value="MBB4751861.1"/>
    <property type="molecule type" value="Genomic_DNA"/>
</dbReference>
<name>A0A7W7MIZ5_9ACTN</name>
<feature type="compositionally biased region" description="Low complexity" evidence="1">
    <location>
        <begin position="34"/>
        <end position="68"/>
    </location>
</feature>
<reference evidence="3 6" key="2">
    <citation type="submission" date="2021-01" db="EMBL/GenBank/DDBJ databases">
        <title>Whole genome shotgun sequence of Actinoplanes lobatus NBRC 12513.</title>
        <authorList>
            <person name="Komaki H."/>
            <person name="Tamura T."/>
        </authorList>
    </citation>
    <scope>NUCLEOTIDE SEQUENCE [LARGE SCALE GENOMIC DNA]</scope>
    <source>
        <strain evidence="3 6">NBRC 12513</strain>
    </source>
</reference>
<proteinExistence type="predicted"/>
<keyword evidence="2" id="KW-0732">Signal</keyword>
<sequence length="166" mass="16377">MRALILTGTIALVAFAGACSSSVEHVDGAAQPVGGATKTATAGPSTTTTAKPSSPAAPSSPGGVKSPASPCPVKAATLYSALRDSEFYEPAGRPDGLAKPACYQGYAYALSTFEAPPQGEVASVLFKFDTGAGSWEALNIGTGGVCDGFVSQAVQDRLGAGGDSGC</sequence>
<organism evidence="4 5">
    <name type="scientific">Actinoplanes lobatus</name>
    <dbReference type="NCBI Taxonomy" id="113568"/>
    <lineage>
        <taxon>Bacteria</taxon>
        <taxon>Bacillati</taxon>
        <taxon>Actinomycetota</taxon>
        <taxon>Actinomycetes</taxon>
        <taxon>Micromonosporales</taxon>
        <taxon>Micromonosporaceae</taxon>
        <taxon>Actinoplanes</taxon>
    </lineage>
</organism>
<dbReference type="Proteomes" id="UP000590511">
    <property type="component" value="Unassembled WGS sequence"/>
</dbReference>
<evidence type="ECO:0000313" key="4">
    <source>
        <dbReference type="EMBL" id="MBB4751861.1"/>
    </source>
</evidence>
<protein>
    <submittedName>
        <fullName evidence="4">Uncharacterized protein</fullName>
    </submittedName>
</protein>
<dbReference type="PROSITE" id="PS51257">
    <property type="entry name" value="PROKAR_LIPOPROTEIN"/>
    <property type="match status" value="1"/>
</dbReference>
<feature type="signal peptide" evidence="2">
    <location>
        <begin position="1"/>
        <end position="18"/>
    </location>
</feature>
<dbReference type="Proteomes" id="UP000631312">
    <property type="component" value="Unassembled WGS sequence"/>
</dbReference>
<comment type="caution">
    <text evidence="4">The sequence shown here is derived from an EMBL/GenBank/DDBJ whole genome shotgun (WGS) entry which is preliminary data.</text>
</comment>
<dbReference type="AlphaFoldDB" id="A0A7W7MIZ5"/>
<keyword evidence="6" id="KW-1185">Reference proteome</keyword>